<evidence type="ECO:0000256" key="1">
    <source>
        <dbReference type="SAM" id="MobiDB-lite"/>
    </source>
</evidence>
<dbReference type="SUPFAM" id="SSF54160">
    <property type="entry name" value="Chromo domain-like"/>
    <property type="match status" value="1"/>
</dbReference>
<organism evidence="3 4">
    <name type="scientific">Cymbomonas tetramitiformis</name>
    <dbReference type="NCBI Taxonomy" id="36881"/>
    <lineage>
        <taxon>Eukaryota</taxon>
        <taxon>Viridiplantae</taxon>
        <taxon>Chlorophyta</taxon>
        <taxon>Pyramimonadophyceae</taxon>
        <taxon>Pyramimonadales</taxon>
        <taxon>Pyramimonadaceae</taxon>
        <taxon>Cymbomonas</taxon>
    </lineage>
</organism>
<feature type="compositionally biased region" description="Polar residues" evidence="1">
    <location>
        <begin position="352"/>
        <end position="366"/>
    </location>
</feature>
<comment type="caution">
    <text evidence="3">The sequence shown here is derived from an EMBL/GenBank/DDBJ whole genome shotgun (WGS) entry which is preliminary data.</text>
</comment>
<dbReference type="CDD" id="cd00024">
    <property type="entry name" value="CD_CSD"/>
    <property type="match status" value="1"/>
</dbReference>
<gene>
    <name evidence="3" type="ORF">CYMTET_11292</name>
</gene>
<dbReference type="PROSITE" id="PS50013">
    <property type="entry name" value="CHROMO_2"/>
    <property type="match status" value="1"/>
</dbReference>
<feature type="domain" description="Chromo" evidence="2">
    <location>
        <begin position="91"/>
        <end position="157"/>
    </location>
</feature>
<dbReference type="SMART" id="SM00298">
    <property type="entry name" value="CHROMO"/>
    <property type="match status" value="1"/>
</dbReference>
<dbReference type="InterPro" id="IPR000953">
    <property type="entry name" value="Chromo/chromo_shadow_dom"/>
</dbReference>
<dbReference type="EMBL" id="LGRX02004210">
    <property type="protein sequence ID" value="KAK3280890.1"/>
    <property type="molecule type" value="Genomic_DNA"/>
</dbReference>
<dbReference type="AlphaFoldDB" id="A0AAE0GMU8"/>
<evidence type="ECO:0000313" key="4">
    <source>
        <dbReference type="Proteomes" id="UP001190700"/>
    </source>
</evidence>
<evidence type="ECO:0000313" key="3">
    <source>
        <dbReference type="EMBL" id="KAK3280890.1"/>
    </source>
</evidence>
<feature type="region of interest" description="Disordered" evidence="1">
    <location>
        <begin position="552"/>
        <end position="578"/>
    </location>
</feature>
<proteinExistence type="predicted"/>
<sequence>MNRESFRKLGPRWHGPLPITERFFSDQQRELPEIDRGAPVAYRLKLPPKWRIHDVFAQHRLKEYRTADEAFALRRQIPTPAKVLVDGQSQTHVSKILARRVKPMKGGKEVEEFLVRWTGYSNAHDSWKTRESLNYGGELEQLTEFEHLRLSREGQAREKALQEVRMQRKQRRERVGALTFLDTSDEVKLTSLDNCLPWEQYCRSADAFVTHLALLGSGVSTRELRLLVLFSGNNSPAKPFDWHIVFMHTGAVRWQWARKGTPEPLTSYYGERKPGLDYSWQHIIVHPSGALRRWERNRGGGWFLEDATQLKAPVAPFSLPISRVGIAYWNPTIVIDDDEYHGIPYQGRKPTHSASTNSEDSGTGAVSWSKEKLPDSDDNDDAGVTNSKEKLPDSDDKDDAGVIYDMDTASPKWEPTSPEYDDTEDDVSEFDDLVADDAEEQAEARRLKRLGLQLIMDEKGELHWVPKGTSPTSPVQPDDQPITEQKSEAISEDAPASVVETVHAPPKKPYGSDTGLTSMGENKAGVSEETKRQPRKYPRCWTHEYITQLKYSIRSDSDEEEGLDVAPRRKKAKISKGQ</sequence>
<dbReference type="Pfam" id="PF00385">
    <property type="entry name" value="Chromo"/>
    <property type="match status" value="1"/>
</dbReference>
<dbReference type="Gene3D" id="2.40.50.40">
    <property type="match status" value="1"/>
</dbReference>
<protein>
    <recommendedName>
        <fullName evidence="2">Chromo domain-containing protein</fullName>
    </recommendedName>
</protein>
<name>A0AAE0GMU8_9CHLO</name>
<feature type="region of interest" description="Disordered" evidence="1">
    <location>
        <begin position="462"/>
        <end position="535"/>
    </location>
</feature>
<feature type="region of interest" description="Disordered" evidence="1">
    <location>
        <begin position="345"/>
        <end position="402"/>
    </location>
</feature>
<accession>A0AAE0GMU8</accession>
<reference evidence="3 4" key="1">
    <citation type="journal article" date="2015" name="Genome Biol. Evol.">
        <title>Comparative Genomics of a Bacterivorous Green Alga Reveals Evolutionary Causalities and Consequences of Phago-Mixotrophic Mode of Nutrition.</title>
        <authorList>
            <person name="Burns J.A."/>
            <person name="Paasch A."/>
            <person name="Narechania A."/>
            <person name="Kim E."/>
        </authorList>
    </citation>
    <scope>NUCLEOTIDE SEQUENCE [LARGE SCALE GENOMIC DNA]</scope>
    <source>
        <strain evidence="3 4">PLY_AMNH</strain>
    </source>
</reference>
<keyword evidence="4" id="KW-1185">Reference proteome</keyword>
<dbReference type="InterPro" id="IPR016197">
    <property type="entry name" value="Chromo-like_dom_sf"/>
</dbReference>
<feature type="compositionally biased region" description="Basic residues" evidence="1">
    <location>
        <begin position="568"/>
        <end position="578"/>
    </location>
</feature>
<dbReference type="InterPro" id="IPR023780">
    <property type="entry name" value="Chromo_domain"/>
</dbReference>
<evidence type="ECO:0000259" key="2">
    <source>
        <dbReference type="PROSITE" id="PS50013"/>
    </source>
</evidence>
<dbReference type="Proteomes" id="UP001190700">
    <property type="component" value="Unassembled WGS sequence"/>
</dbReference>